<dbReference type="AlphaFoldDB" id="A0A1C6S8X9"/>
<organism evidence="2 3">
    <name type="scientific">Micromonospora rhizosphaerae</name>
    <dbReference type="NCBI Taxonomy" id="568872"/>
    <lineage>
        <taxon>Bacteria</taxon>
        <taxon>Bacillati</taxon>
        <taxon>Actinomycetota</taxon>
        <taxon>Actinomycetes</taxon>
        <taxon>Micromonosporales</taxon>
        <taxon>Micromonosporaceae</taxon>
        <taxon>Micromonospora</taxon>
    </lineage>
</organism>
<feature type="transmembrane region" description="Helical" evidence="1">
    <location>
        <begin position="91"/>
        <end position="108"/>
    </location>
</feature>
<evidence type="ECO:0000256" key="1">
    <source>
        <dbReference type="SAM" id="Phobius"/>
    </source>
</evidence>
<evidence type="ECO:0000313" key="2">
    <source>
        <dbReference type="EMBL" id="SCL25935.1"/>
    </source>
</evidence>
<evidence type="ECO:0000313" key="3">
    <source>
        <dbReference type="Proteomes" id="UP000199413"/>
    </source>
</evidence>
<accession>A0A1C6S8X9</accession>
<feature type="transmembrane region" description="Helical" evidence="1">
    <location>
        <begin position="114"/>
        <end position="131"/>
    </location>
</feature>
<dbReference type="Proteomes" id="UP000199413">
    <property type="component" value="Unassembled WGS sequence"/>
</dbReference>
<dbReference type="PANTHER" id="PTHR35007">
    <property type="entry name" value="INTEGRAL MEMBRANE PROTEIN-RELATED"/>
    <property type="match status" value="1"/>
</dbReference>
<sequence>MSDALTVMVTAGGLVGAGVAVFASGLNPPRPALVDALDRLSRPPVAPLGRRRRLDVALAAPLRHLGLPRDRTLRDLAILDRDSAEYLAQQIVIAVAGMLVLGALPVLWGLGGQLPLWLALLGAAIAVRLAHSRLHAAAEVRRAEMRETLSTLLDLVGGGLSGGAGVEQALDETMDELSGWAATRIRRELAAAAQTRGRQRIHAWTALRDLGAQIGVDELAELATAMEQAAAGAPVAETMSVVAQTMRARTTADMERRAHANSAQMAIPIMLFGLGYLIFLLYAAMGAISASLTR</sequence>
<gene>
    <name evidence="2" type="ORF">GA0070624_3205</name>
</gene>
<dbReference type="PANTHER" id="PTHR35007:SF1">
    <property type="entry name" value="PILUS ASSEMBLY PROTEIN"/>
    <property type="match status" value="1"/>
</dbReference>
<dbReference type="EMBL" id="FMHV01000002">
    <property type="protein sequence ID" value="SCL25935.1"/>
    <property type="molecule type" value="Genomic_DNA"/>
</dbReference>
<feature type="transmembrane region" description="Helical" evidence="1">
    <location>
        <begin position="6"/>
        <end position="26"/>
    </location>
</feature>
<proteinExistence type="predicted"/>
<dbReference type="RefSeq" id="WP_091341891.1">
    <property type="nucleotide sequence ID" value="NZ_FMHV01000002.1"/>
</dbReference>
<keyword evidence="1" id="KW-1133">Transmembrane helix</keyword>
<dbReference type="OrthoDB" id="3377752at2"/>
<dbReference type="STRING" id="568872.GA0070624_3205"/>
<keyword evidence="1" id="KW-0472">Membrane</keyword>
<protein>
    <submittedName>
        <fullName evidence="2">Flp pilus assembly protein TadB</fullName>
    </submittedName>
</protein>
<keyword evidence="1" id="KW-0812">Transmembrane</keyword>
<keyword evidence="3" id="KW-1185">Reference proteome</keyword>
<reference evidence="3" key="1">
    <citation type="submission" date="2016-06" db="EMBL/GenBank/DDBJ databases">
        <authorList>
            <person name="Varghese N."/>
            <person name="Submissions Spin"/>
        </authorList>
    </citation>
    <scope>NUCLEOTIDE SEQUENCE [LARGE SCALE GENOMIC DNA]</scope>
    <source>
        <strain evidence="3">DSM 45431</strain>
    </source>
</reference>
<feature type="transmembrane region" description="Helical" evidence="1">
    <location>
        <begin position="266"/>
        <end position="288"/>
    </location>
</feature>
<name>A0A1C6S8X9_9ACTN</name>